<comment type="caution">
    <text evidence="2">The sequence shown here is derived from an EMBL/GenBank/DDBJ whole genome shotgun (WGS) entry which is preliminary data.</text>
</comment>
<evidence type="ECO:0000313" key="3">
    <source>
        <dbReference type="Proteomes" id="UP001500542"/>
    </source>
</evidence>
<dbReference type="Gene3D" id="1.25.40.10">
    <property type="entry name" value="Tetratricopeptide repeat domain"/>
    <property type="match status" value="1"/>
</dbReference>
<dbReference type="SUPFAM" id="SSF81901">
    <property type="entry name" value="HCP-like"/>
    <property type="match status" value="1"/>
</dbReference>
<proteinExistence type="predicted"/>
<dbReference type="EMBL" id="BAAAHK010000008">
    <property type="protein sequence ID" value="GAA0944291.1"/>
    <property type="molecule type" value="Genomic_DNA"/>
</dbReference>
<dbReference type="InterPro" id="IPR011990">
    <property type="entry name" value="TPR-like_helical_dom_sf"/>
</dbReference>
<keyword evidence="3" id="KW-1185">Reference proteome</keyword>
<evidence type="ECO:0000313" key="2">
    <source>
        <dbReference type="EMBL" id="GAA0944291.1"/>
    </source>
</evidence>
<keyword evidence="1" id="KW-0812">Transmembrane</keyword>
<sequence>MTLFLFAAAAGFTLAAVITDNLAMLYVGIGIWVVGAFSALWLWFWPRRKGFRTPEAARAAAEAGNPRAIRALAMDALSIGDDARAERLLLVAIDHGDVDSMWELGRLIEQRDGIDASEPWYRMAADNGHFAARRYLKRRDPA</sequence>
<feature type="transmembrane region" description="Helical" evidence="1">
    <location>
        <begin position="25"/>
        <end position="44"/>
    </location>
</feature>
<organism evidence="2 3">
    <name type="scientific">Kribbella koreensis</name>
    <dbReference type="NCBI Taxonomy" id="57909"/>
    <lineage>
        <taxon>Bacteria</taxon>
        <taxon>Bacillati</taxon>
        <taxon>Actinomycetota</taxon>
        <taxon>Actinomycetes</taxon>
        <taxon>Propionibacteriales</taxon>
        <taxon>Kribbellaceae</taxon>
        <taxon>Kribbella</taxon>
    </lineage>
</organism>
<evidence type="ECO:0000256" key="1">
    <source>
        <dbReference type="SAM" id="Phobius"/>
    </source>
</evidence>
<gene>
    <name evidence="2" type="ORF">GCM10009554_38350</name>
</gene>
<reference evidence="2 3" key="1">
    <citation type="journal article" date="2019" name="Int. J. Syst. Evol. Microbiol.">
        <title>The Global Catalogue of Microorganisms (GCM) 10K type strain sequencing project: providing services to taxonomists for standard genome sequencing and annotation.</title>
        <authorList>
            <consortium name="The Broad Institute Genomics Platform"/>
            <consortium name="The Broad Institute Genome Sequencing Center for Infectious Disease"/>
            <person name="Wu L."/>
            <person name="Ma J."/>
        </authorList>
    </citation>
    <scope>NUCLEOTIDE SEQUENCE [LARGE SCALE GENOMIC DNA]</scope>
    <source>
        <strain evidence="2 3">JCM 10977</strain>
    </source>
</reference>
<keyword evidence="1" id="KW-1133">Transmembrane helix</keyword>
<protein>
    <recommendedName>
        <fullName evidence="4">Sel1 repeat family protein</fullName>
    </recommendedName>
</protein>
<keyword evidence="1" id="KW-0472">Membrane</keyword>
<dbReference type="RefSeq" id="WP_343971483.1">
    <property type="nucleotide sequence ID" value="NZ_BAAAHK010000008.1"/>
</dbReference>
<name>A0ABN1QMQ0_9ACTN</name>
<accession>A0ABN1QMQ0</accession>
<dbReference type="Proteomes" id="UP001500542">
    <property type="component" value="Unassembled WGS sequence"/>
</dbReference>
<evidence type="ECO:0008006" key="4">
    <source>
        <dbReference type="Google" id="ProtNLM"/>
    </source>
</evidence>